<dbReference type="AlphaFoldDB" id="A0A167C8R1"/>
<dbReference type="SMART" id="SM00248">
    <property type="entry name" value="ANK"/>
    <property type="match status" value="8"/>
</dbReference>
<proteinExistence type="predicted"/>
<feature type="region of interest" description="Disordered" evidence="4">
    <location>
        <begin position="1"/>
        <end position="20"/>
    </location>
</feature>
<evidence type="ECO:0000256" key="1">
    <source>
        <dbReference type="ARBA" id="ARBA00022737"/>
    </source>
</evidence>
<dbReference type="PROSITE" id="PS50297">
    <property type="entry name" value="ANK_REP_REGION"/>
    <property type="match status" value="2"/>
</dbReference>
<dbReference type="RefSeq" id="XP_018699424.1">
    <property type="nucleotide sequence ID" value="XM_018853396.1"/>
</dbReference>
<dbReference type="PANTHER" id="PTHR24123:SF33">
    <property type="entry name" value="PROTEIN HOS4"/>
    <property type="match status" value="1"/>
</dbReference>
<dbReference type="Pfam" id="PF12937">
    <property type="entry name" value="F-box-like"/>
    <property type="match status" value="1"/>
</dbReference>
<dbReference type="PANTHER" id="PTHR24123">
    <property type="entry name" value="ANKYRIN REPEAT-CONTAINING"/>
    <property type="match status" value="1"/>
</dbReference>
<keyword evidence="1" id="KW-0677">Repeat</keyword>
<evidence type="ECO:0000256" key="2">
    <source>
        <dbReference type="ARBA" id="ARBA00023043"/>
    </source>
</evidence>
<dbReference type="EMBL" id="AZHB01000074">
    <property type="protein sequence ID" value="OAA40906.1"/>
    <property type="molecule type" value="Genomic_DNA"/>
</dbReference>
<protein>
    <submittedName>
        <fullName evidence="6">Ankyrin repeat-containing domain protein</fullName>
    </submittedName>
</protein>
<feature type="compositionally biased region" description="Basic residues" evidence="4">
    <location>
        <begin position="1"/>
        <end position="14"/>
    </location>
</feature>
<keyword evidence="7" id="KW-1185">Reference proteome</keyword>
<dbReference type="InterPro" id="IPR001810">
    <property type="entry name" value="F-box_dom"/>
</dbReference>
<dbReference type="InterPro" id="IPR036047">
    <property type="entry name" value="F-box-like_dom_sf"/>
</dbReference>
<evidence type="ECO:0000256" key="3">
    <source>
        <dbReference type="PROSITE-ProRule" id="PRU00023"/>
    </source>
</evidence>
<evidence type="ECO:0000259" key="5">
    <source>
        <dbReference type="PROSITE" id="PS50181"/>
    </source>
</evidence>
<dbReference type="Proteomes" id="UP000076744">
    <property type="component" value="Unassembled WGS sequence"/>
</dbReference>
<dbReference type="STRING" id="1081104.A0A167C8R1"/>
<dbReference type="SUPFAM" id="SSF48403">
    <property type="entry name" value="Ankyrin repeat"/>
    <property type="match status" value="1"/>
</dbReference>
<dbReference type="InterPro" id="IPR036770">
    <property type="entry name" value="Ankyrin_rpt-contain_sf"/>
</dbReference>
<accession>A0A167C8R1</accession>
<dbReference type="OrthoDB" id="366390at2759"/>
<keyword evidence="2 3" id="KW-0040">ANK repeat</keyword>
<dbReference type="PRINTS" id="PR01415">
    <property type="entry name" value="ANKYRIN"/>
</dbReference>
<dbReference type="PROSITE" id="PS50181">
    <property type="entry name" value="FBOX"/>
    <property type="match status" value="1"/>
</dbReference>
<name>A0A167C8R1_CORFA</name>
<sequence>MAKRYLARPAKRKPPTAQTRRRYDIAGKRLLPRNRKTTAQFYSPSAFELELLLHPNLEPPRKAVSASRGSSGADNKINLLPPELLLDIAKLLPIEALYNFAQTCKRIERVLHECLYQQQGERLLHWAASAGKRVPAQRAIQYKQHIDVNFVQSGKTALAQAIAKQEWYYGDFASVTELLLEHDCIDLTDATNGISMLETAIENGAHPVVDRLLKEDQGKIDCILKNGQTPLMTAAWNGHKGIVDLLIRRGADVNQRTSSSAVPIGSPRTALALVIGKIRPHNVGLRQHDDELAGVAELLLKQNAIDLTDETNGIPMLKTAIEKGVAAVVDRLLEEHQDNINILFENGQTPLITASRNGQRHIVNLLIRRGADVNQRTGPITVSDEFIRLRLHDGFGGDTWTALAMASMYGHEDVVRRLLECEAIDTDVVAKETETPVSSWRHFFDESAQEPRERKIFSRQGSALFWAVVKERPRCVLALLQSDRVSLSTEELTRLQNITKSAAAELTKVEGAGLELRCILWLLKKCKGMDETRSRLAKLQGVTASTLQEVVSKYLLKDFFHLTRKKFDNSESVLTDGK</sequence>
<dbReference type="Pfam" id="PF12796">
    <property type="entry name" value="Ank_2"/>
    <property type="match status" value="2"/>
</dbReference>
<feature type="repeat" description="ANK" evidence="3">
    <location>
        <begin position="346"/>
        <end position="378"/>
    </location>
</feature>
<dbReference type="Pfam" id="PF00023">
    <property type="entry name" value="Ank"/>
    <property type="match status" value="1"/>
</dbReference>
<evidence type="ECO:0000256" key="4">
    <source>
        <dbReference type="SAM" id="MobiDB-lite"/>
    </source>
</evidence>
<dbReference type="SUPFAM" id="SSF81383">
    <property type="entry name" value="F-box domain"/>
    <property type="match status" value="1"/>
</dbReference>
<comment type="caution">
    <text evidence="6">The sequence shown here is derived from an EMBL/GenBank/DDBJ whole genome shotgun (WGS) entry which is preliminary data.</text>
</comment>
<dbReference type="InterPro" id="IPR051165">
    <property type="entry name" value="Multifunctional_ANK_Repeat"/>
</dbReference>
<organism evidence="6 7">
    <name type="scientific">Cordyceps fumosorosea (strain ARSEF 2679)</name>
    <name type="common">Isaria fumosorosea</name>
    <dbReference type="NCBI Taxonomy" id="1081104"/>
    <lineage>
        <taxon>Eukaryota</taxon>
        <taxon>Fungi</taxon>
        <taxon>Dikarya</taxon>
        <taxon>Ascomycota</taxon>
        <taxon>Pezizomycotina</taxon>
        <taxon>Sordariomycetes</taxon>
        <taxon>Hypocreomycetidae</taxon>
        <taxon>Hypocreales</taxon>
        <taxon>Cordycipitaceae</taxon>
        <taxon>Cordyceps</taxon>
    </lineage>
</organism>
<gene>
    <name evidence="6" type="ORF">ISF_09795</name>
</gene>
<dbReference type="Gene3D" id="1.25.40.20">
    <property type="entry name" value="Ankyrin repeat-containing domain"/>
    <property type="match status" value="2"/>
</dbReference>
<dbReference type="InterPro" id="IPR002110">
    <property type="entry name" value="Ankyrin_rpt"/>
</dbReference>
<feature type="domain" description="F-box" evidence="5">
    <location>
        <begin position="74"/>
        <end position="123"/>
    </location>
</feature>
<dbReference type="PROSITE" id="PS50088">
    <property type="entry name" value="ANK_REPEAT"/>
    <property type="match status" value="2"/>
</dbReference>
<reference evidence="6 7" key="1">
    <citation type="journal article" date="2016" name="Genome Biol. Evol.">
        <title>Divergent and convergent evolution of fungal pathogenicity.</title>
        <authorList>
            <person name="Shang Y."/>
            <person name="Xiao G."/>
            <person name="Zheng P."/>
            <person name="Cen K."/>
            <person name="Zhan S."/>
            <person name="Wang C."/>
        </authorList>
    </citation>
    <scope>NUCLEOTIDE SEQUENCE [LARGE SCALE GENOMIC DNA]</scope>
    <source>
        <strain evidence="6 7">ARSEF 2679</strain>
    </source>
</reference>
<dbReference type="GeneID" id="30026087"/>
<evidence type="ECO:0000313" key="6">
    <source>
        <dbReference type="EMBL" id="OAA40906.1"/>
    </source>
</evidence>
<feature type="repeat" description="ANK" evidence="3">
    <location>
        <begin position="226"/>
        <end position="258"/>
    </location>
</feature>
<evidence type="ECO:0000313" key="7">
    <source>
        <dbReference type="Proteomes" id="UP000076744"/>
    </source>
</evidence>